<reference evidence="2 4" key="1">
    <citation type="journal article" date="2017" name="Nature">
        <title>The sunflower genome provides insights into oil metabolism, flowering and Asterid evolution.</title>
        <authorList>
            <person name="Badouin H."/>
            <person name="Gouzy J."/>
            <person name="Grassa C.J."/>
            <person name="Murat F."/>
            <person name="Staton S.E."/>
            <person name="Cottret L."/>
            <person name="Lelandais-Briere C."/>
            <person name="Owens G.L."/>
            <person name="Carrere S."/>
            <person name="Mayjonade B."/>
            <person name="Legrand L."/>
            <person name="Gill N."/>
            <person name="Kane N.C."/>
            <person name="Bowers J.E."/>
            <person name="Hubner S."/>
            <person name="Bellec A."/>
            <person name="Berard A."/>
            <person name="Berges H."/>
            <person name="Blanchet N."/>
            <person name="Boniface M.C."/>
            <person name="Brunel D."/>
            <person name="Catrice O."/>
            <person name="Chaidir N."/>
            <person name="Claudel C."/>
            <person name="Donnadieu C."/>
            <person name="Faraut T."/>
            <person name="Fievet G."/>
            <person name="Helmstetter N."/>
            <person name="King M."/>
            <person name="Knapp S.J."/>
            <person name="Lai Z."/>
            <person name="Le Paslier M.C."/>
            <person name="Lippi Y."/>
            <person name="Lorenzon L."/>
            <person name="Mandel J.R."/>
            <person name="Marage G."/>
            <person name="Marchand G."/>
            <person name="Marquand E."/>
            <person name="Bret-Mestries E."/>
            <person name="Morien E."/>
            <person name="Nambeesan S."/>
            <person name="Nguyen T."/>
            <person name="Pegot-Espagnet P."/>
            <person name="Pouilly N."/>
            <person name="Raftis F."/>
            <person name="Sallet E."/>
            <person name="Schiex T."/>
            <person name="Thomas J."/>
            <person name="Vandecasteele C."/>
            <person name="Vares D."/>
            <person name="Vear F."/>
            <person name="Vautrin S."/>
            <person name="Crespi M."/>
            <person name="Mangin B."/>
            <person name="Burke J.M."/>
            <person name="Salse J."/>
            <person name="Munos S."/>
            <person name="Vincourt P."/>
            <person name="Rieseberg L.H."/>
            <person name="Langlade N.B."/>
        </authorList>
    </citation>
    <scope>NUCLEOTIDE SEQUENCE [LARGE SCALE GENOMIC DNA]</scope>
    <source>
        <strain evidence="4">cv. SF193</strain>
        <tissue evidence="2">Leaves</tissue>
    </source>
</reference>
<keyword evidence="4" id="KW-1185">Reference proteome</keyword>
<protein>
    <submittedName>
        <fullName evidence="3">Uncharacterized protein</fullName>
    </submittedName>
</protein>
<gene>
    <name evidence="3" type="ORF">HannXRQ_Chr13g0387221</name>
    <name evidence="2" type="ORF">HanXRQr2_Chr13g0565841</name>
</gene>
<dbReference type="Gramene" id="mRNA:HanXRQr2_Chr13g0565841">
    <property type="protein sequence ID" value="mRNA:HanXRQr2_Chr13g0565841"/>
    <property type="gene ID" value="HanXRQr2_Chr13g0565841"/>
</dbReference>
<proteinExistence type="predicted"/>
<feature type="compositionally biased region" description="Low complexity" evidence="1">
    <location>
        <begin position="151"/>
        <end position="170"/>
    </location>
</feature>
<evidence type="ECO:0000256" key="1">
    <source>
        <dbReference type="SAM" id="MobiDB-lite"/>
    </source>
</evidence>
<evidence type="ECO:0000313" key="3">
    <source>
        <dbReference type="EMBL" id="OTG00102.1"/>
    </source>
</evidence>
<dbReference type="InParanoid" id="A0A251SNK1"/>
<name>A0A251SNK1_HELAN</name>
<sequence length="205" mass="23160">MSLHSSSRSKLTDFTFCNTLDINNIEKPPYKDEYPLVSTPSFGPKTGYSGYNCSSPSTKARNKILEMMRNLPESCQELSLKDIVIDDVEKQQSTLDQKSDLKTGFKDRKTPKREARERPISRSVSLDTGVFMLKMFNPISCGVKKSRSASRIRSNNNSFSNNNSNGSSQKRSNRRLAPQTNSRSADFAPGCWFINKPWKQRGCIV</sequence>
<dbReference type="AlphaFoldDB" id="A0A251SNK1"/>
<dbReference type="PANTHER" id="PTHR34193">
    <property type="entry name" value="OS11G0199801 PROTEIN"/>
    <property type="match status" value="1"/>
</dbReference>
<reference evidence="2" key="3">
    <citation type="submission" date="2020-06" db="EMBL/GenBank/DDBJ databases">
        <title>Helianthus annuus Genome sequencing and assembly Release 2.</title>
        <authorList>
            <person name="Gouzy J."/>
            <person name="Langlade N."/>
            <person name="Munos S."/>
        </authorList>
    </citation>
    <scope>NUCLEOTIDE SEQUENCE</scope>
    <source>
        <tissue evidence="2">Leaves</tissue>
    </source>
</reference>
<dbReference type="EMBL" id="MNCJ02000328">
    <property type="protein sequence ID" value="KAF5771515.1"/>
    <property type="molecule type" value="Genomic_DNA"/>
</dbReference>
<dbReference type="EMBL" id="CM007902">
    <property type="protein sequence ID" value="OTG00102.1"/>
    <property type="molecule type" value="Genomic_DNA"/>
</dbReference>
<organism evidence="3 4">
    <name type="scientific">Helianthus annuus</name>
    <name type="common">Common sunflower</name>
    <dbReference type="NCBI Taxonomy" id="4232"/>
    <lineage>
        <taxon>Eukaryota</taxon>
        <taxon>Viridiplantae</taxon>
        <taxon>Streptophyta</taxon>
        <taxon>Embryophyta</taxon>
        <taxon>Tracheophyta</taxon>
        <taxon>Spermatophyta</taxon>
        <taxon>Magnoliopsida</taxon>
        <taxon>eudicotyledons</taxon>
        <taxon>Gunneridae</taxon>
        <taxon>Pentapetalae</taxon>
        <taxon>asterids</taxon>
        <taxon>campanulids</taxon>
        <taxon>Asterales</taxon>
        <taxon>Asteraceae</taxon>
        <taxon>Asteroideae</taxon>
        <taxon>Heliantheae alliance</taxon>
        <taxon>Heliantheae</taxon>
        <taxon>Helianthus</taxon>
    </lineage>
</organism>
<reference evidence="3" key="2">
    <citation type="submission" date="2017-02" db="EMBL/GenBank/DDBJ databases">
        <title>Sunflower complete genome.</title>
        <authorList>
            <person name="Langlade N."/>
            <person name="Munos S."/>
        </authorList>
    </citation>
    <scope>NUCLEOTIDE SEQUENCE [LARGE SCALE GENOMIC DNA]</scope>
    <source>
        <tissue evidence="3">Leaves</tissue>
    </source>
</reference>
<dbReference type="PANTHER" id="PTHR34193:SF20">
    <property type="match status" value="1"/>
</dbReference>
<feature type="compositionally biased region" description="Basic and acidic residues" evidence="1">
    <location>
        <begin position="97"/>
        <end position="120"/>
    </location>
</feature>
<dbReference type="Proteomes" id="UP000215914">
    <property type="component" value="Chromosome 13"/>
</dbReference>
<evidence type="ECO:0000313" key="4">
    <source>
        <dbReference type="Proteomes" id="UP000215914"/>
    </source>
</evidence>
<feature type="region of interest" description="Disordered" evidence="1">
    <location>
        <begin position="92"/>
        <end position="121"/>
    </location>
</feature>
<dbReference type="OMA" id="WIKRIFI"/>
<dbReference type="OrthoDB" id="776574at2759"/>
<evidence type="ECO:0000313" key="2">
    <source>
        <dbReference type="EMBL" id="KAF5771515.1"/>
    </source>
</evidence>
<feature type="region of interest" description="Disordered" evidence="1">
    <location>
        <begin position="146"/>
        <end position="183"/>
    </location>
</feature>
<accession>A0A251SNK1</accession>